<dbReference type="Proteomes" id="UP000243463">
    <property type="component" value="Unassembled WGS sequence"/>
</dbReference>
<dbReference type="EMBL" id="FZLN01000001">
    <property type="protein sequence ID" value="SNQ28145.1"/>
    <property type="molecule type" value="Genomic_DNA"/>
</dbReference>
<gene>
    <name evidence="1" type="ORF">SAMN05444584_0054</name>
</gene>
<dbReference type="InterPro" id="IPR035093">
    <property type="entry name" value="RelE/ParE_toxin_dom_sf"/>
</dbReference>
<name>A0A217ECA0_9GAMM</name>
<accession>A0A217ECA0</accession>
<dbReference type="OrthoDB" id="5296677at2"/>
<proteinExistence type="predicted"/>
<evidence type="ECO:0000313" key="2">
    <source>
        <dbReference type="Proteomes" id="UP000243463"/>
    </source>
</evidence>
<dbReference type="RefSeq" id="WP_088822158.1">
    <property type="nucleotide sequence ID" value="NZ_FZLN01000001.1"/>
</dbReference>
<sequence>MDIRQTPLFERAVKKITKQDKKDLDQAVKDICDNPDIGESKKGDLLGVSVYKFKMNKKPVLLAYSVDEADNTVITLYLLKLGSHENFYRDLKKH</sequence>
<protein>
    <submittedName>
        <fullName evidence="1">ParE-like toxin of type II toxin-antitoxin system</fullName>
    </submittedName>
</protein>
<dbReference type="InterPro" id="IPR031552">
    <property type="entry name" value="ParE-like_toxin"/>
</dbReference>
<dbReference type="Pfam" id="PF15781">
    <property type="entry name" value="ParE-like_toxin"/>
    <property type="match status" value="1"/>
</dbReference>
<reference evidence="2" key="1">
    <citation type="submission" date="2017-06" db="EMBL/GenBank/DDBJ databases">
        <authorList>
            <person name="Varghese N."/>
            <person name="Submissions S."/>
        </authorList>
    </citation>
    <scope>NUCLEOTIDE SEQUENCE [LARGE SCALE GENOMIC DNA]</scope>
    <source>
        <strain evidence="2">ANC 5114</strain>
    </source>
</reference>
<keyword evidence="2" id="KW-1185">Reference proteome</keyword>
<dbReference type="AlphaFoldDB" id="A0A217ECA0"/>
<organism evidence="1 2">
    <name type="scientific">Acinetobacter apis</name>
    <dbReference type="NCBI Taxonomy" id="1229165"/>
    <lineage>
        <taxon>Bacteria</taxon>
        <taxon>Pseudomonadati</taxon>
        <taxon>Pseudomonadota</taxon>
        <taxon>Gammaproteobacteria</taxon>
        <taxon>Moraxellales</taxon>
        <taxon>Moraxellaceae</taxon>
        <taxon>Acinetobacter</taxon>
    </lineage>
</organism>
<dbReference type="Gene3D" id="3.30.2310.20">
    <property type="entry name" value="RelE-like"/>
    <property type="match status" value="1"/>
</dbReference>
<evidence type="ECO:0000313" key="1">
    <source>
        <dbReference type="EMBL" id="SNQ28145.1"/>
    </source>
</evidence>